<dbReference type="Gene3D" id="1.10.10.10">
    <property type="entry name" value="Winged helix-like DNA-binding domain superfamily/Winged helix DNA-binding domain"/>
    <property type="match status" value="1"/>
</dbReference>
<sequence>MEDLIQRCKQNDMFAFGELFEAYSTEVYQTIFVLVRDRSVAEDATQETFMHLFSKIQQYDEAYPFRNWLYQVALNLSKNYIRKNQNWNNWLKAGKVFSWNNEDSHTPETALYQKELQDHMISHIKTLSKTSQMVITLKYFNEFKQEEIAEILNIPVGTVKWHIHQGLKKLKKSIGSEKIKFQEGFIHE</sequence>
<dbReference type="EMBL" id="JAAIKC010000005">
    <property type="protein sequence ID" value="NEW07508.1"/>
    <property type="molecule type" value="Genomic_DNA"/>
</dbReference>
<organism evidence="7">
    <name type="scientific">Paenibacillus sp. SYP-B3998</name>
    <dbReference type="NCBI Taxonomy" id="2678564"/>
    <lineage>
        <taxon>Bacteria</taxon>
        <taxon>Bacillati</taxon>
        <taxon>Bacillota</taxon>
        <taxon>Bacilli</taxon>
        <taxon>Bacillales</taxon>
        <taxon>Paenibacillaceae</taxon>
        <taxon>Paenibacillus</taxon>
    </lineage>
</organism>
<gene>
    <name evidence="7" type="ORF">GK047_15995</name>
</gene>
<evidence type="ECO:0000256" key="4">
    <source>
        <dbReference type="ARBA" id="ARBA00023163"/>
    </source>
</evidence>
<dbReference type="InterPro" id="IPR013325">
    <property type="entry name" value="RNA_pol_sigma_r2"/>
</dbReference>
<reference evidence="7" key="1">
    <citation type="submission" date="2020-02" db="EMBL/GenBank/DDBJ databases">
        <authorList>
            <person name="Shen X.-R."/>
            <person name="Zhang Y.-X."/>
        </authorList>
    </citation>
    <scope>NUCLEOTIDE SEQUENCE</scope>
    <source>
        <strain evidence="7">SYP-B3998</strain>
    </source>
</reference>
<evidence type="ECO:0000256" key="1">
    <source>
        <dbReference type="ARBA" id="ARBA00010641"/>
    </source>
</evidence>
<evidence type="ECO:0000259" key="6">
    <source>
        <dbReference type="Pfam" id="PF08281"/>
    </source>
</evidence>
<dbReference type="PANTHER" id="PTHR43133">
    <property type="entry name" value="RNA POLYMERASE ECF-TYPE SIGMA FACTO"/>
    <property type="match status" value="1"/>
</dbReference>
<dbReference type="Gene3D" id="1.10.1740.10">
    <property type="match status" value="1"/>
</dbReference>
<protein>
    <submittedName>
        <fullName evidence="7">RNA polymerase sigma factor</fullName>
    </submittedName>
</protein>
<dbReference type="GO" id="GO:0016987">
    <property type="term" value="F:sigma factor activity"/>
    <property type="evidence" value="ECO:0007669"/>
    <property type="project" value="UniProtKB-KW"/>
</dbReference>
<keyword evidence="3" id="KW-0731">Sigma factor</keyword>
<evidence type="ECO:0000259" key="5">
    <source>
        <dbReference type="Pfam" id="PF04542"/>
    </source>
</evidence>
<evidence type="ECO:0000313" key="7">
    <source>
        <dbReference type="EMBL" id="NEW07508.1"/>
    </source>
</evidence>
<dbReference type="InterPro" id="IPR014284">
    <property type="entry name" value="RNA_pol_sigma-70_dom"/>
</dbReference>
<dbReference type="CDD" id="cd06171">
    <property type="entry name" value="Sigma70_r4"/>
    <property type="match status" value="1"/>
</dbReference>
<keyword evidence="4" id="KW-0804">Transcription</keyword>
<dbReference type="GO" id="GO:0006352">
    <property type="term" value="P:DNA-templated transcription initiation"/>
    <property type="evidence" value="ECO:0007669"/>
    <property type="project" value="InterPro"/>
</dbReference>
<dbReference type="Pfam" id="PF08281">
    <property type="entry name" value="Sigma70_r4_2"/>
    <property type="match status" value="1"/>
</dbReference>
<dbReference type="Pfam" id="PF04542">
    <property type="entry name" value="Sigma70_r2"/>
    <property type="match status" value="1"/>
</dbReference>
<dbReference type="InterPro" id="IPR039425">
    <property type="entry name" value="RNA_pol_sigma-70-like"/>
</dbReference>
<dbReference type="NCBIfam" id="TIGR02937">
    <property type="entry name" value="sigma70-ECF"/>
    <property type="match status" value="1"/>
</dbReference>
<comment type="caution">
    <text evidence="7">The sequence shown here is derived from an EMBL/GenBank/DDBJ whole genome shotgun (WGS) entry which is preliminary data.</text>
</comment>
<dbReference type="InterPro" id="IPR007627">
    <property type="entry name" value="RNA_pol_sigma70_r2"/>
</dbReference>
<dbReference type="PANTHER" id="PTHR43133:SF60">
    <property type="entry name" value="RNA POLYMERASE SIGMA FACTOR SIGV"/>
    <property type="match status" value="1"/>
</dbReference>
<dbReference type="GO" id="GO:0003677">
    <property type="term" value="F:DNA binding"/>
    <property type="evidence" value="ECO:0007669"/>
    <property type="project" value="InterPro"/>
</dbReference>
<dbReference type="AlphaFoldDB" id="A0A6G3ZZN3"/>
<evidence type="ECO:0000256" key="2">
    <source>
        <dbReference type="ARBA" id="ARBA00023015"/>
    </source>
</evidence>
<feature type="domain" description="RNA polymerase sigma factor 70 region 4 type 2" evidence="6">
    <location>
        <begin position="124"/>
        <end position="170"/>
    </location>
</feature>
<dbReference type="SUPFAM" id="SSF88946">
    <property type="entry name" value="Sigma2 domain of RNA polymerase sigma factors"/>
    <property type="match status" value="1"/>
</dbReference>
<comment type="similarity">
    <text evidence="1">Belongs to the sigma-70 factor family. ECF subfamily.</text>
</comment>
<feature type="domain" description="RNA polymerase sigma-70 region 2" evidence="5">
    <location>
        <begin position="19"/>
        <end position="85"/>
    </location>
</feature>
<dbReference type="InterPro" id="IPR036388">
    <property type="entry name" value="WH-like_DNA-bd_sf"/>
</dbReference>
<dbReference type="RefSeq" id="WP_163948590.1">
    <property type="nucleotide sequence ID" value="NZ_JAAIKC010000005.1"/>
</dbReference>
<evidence type="ECO:0000256" key="3">
    <source>
        <dbReference type="ARBA" id="ARBA00023082"/>
    </source>
</evidence>
<dbReference type="SUPFAM" id="SSF88659">
    <property type="entry name" value="Sigma3 and sigma4 domains of RNA polymerase sigma factors"/>
    <property type="match status" value="1"/>
</dbReference>
<dbReference type="InterPro" id="IPR013324">
    <property type="entry name" value="RNA_pol_sigma_r3/r4-like"/>
</dbReference>
<keyword evidence="2" id="KW-0805">Transcription regulation</keyword>
<proteinExistence type="inferred from homology"/>
<accession>A0A6G3ZZN3</accession>
<name>A0A6G3ZZN3_9BACL</name>
<dbReference type="InterPro" id="IPR013249">
    <property type="entry name" value="RNA_pol_sigma70_r4_t2"/>
</dbReference>